<reference evidence="1" key="1">
    <citation type="submission" date="2021-06" db="EMBL/GenBank/DDBJ databases">
        <authorList>
            <person name="Hodson N. C."/>
            <person name="Mongue J. A."/>
            <person name="Jaron S. K."/>
        </authorList>
    </citation>
    <scope>NUCLEOTIDE SEQUENCE</scope>
</reference>
<proteinExistence type="predicted"/>
<sequence length="85" mass="9870">MSRKARTRRQFVCFFSDEQKMFTWKAPLWKMGQRHKPQSSAKTKIKTESLFSPLLTISYQVEGSLCLVKARLISLGFPLIRSFGI</sequence>
<gene>
    <name evidence="1" type="ORF">AFUS01_LOCUS43820</name>
</gene>
<evidence type="ECO:0000313" key="1">
    <source>
        <dbReference type="EMBL" id="CAG7834301.1"/>
    </source>
</evidence>
<dbReference type="Proteomes" id="UP000708208">
    <property type="component" value="Unassembled WGS sequence"/>
</dbReference>
<organism evidence="1 2">
    <name type="scientific">Allacma fusca</name>
    <dbReference type="NCBI Taxonomy" id="39272"/>
    <lineage>
        <taxon>Eukaryota</taxon>
        <taxon>Metazoa</taxon>
        <taxon>Ecdysozoa</taxon>
        <taxon>Arthropoda</taxon>
        <taxon>Hexapoda</taxon>
        <taxon>Collembola</taxon>
        <taxon>Symphypleona</taxon>
        <taxon>Sminthuridae</taxon>
        <taxon>Allacma</taxon>
    </lineage>
</organism>
<keyword evidence="2" id="KW-1185">Reference proteome</keyword>
<protein>
    <submittedName>
        <fullName evidence="1">Uncharacterized protein</fullName>
    </submittedName>
</protein>
<dbReference type="EMBL" id="CAJVCH010570182">
    <property type="protein sequence ID" value="CAG7834301.1"/>
    <property type="molecule type" value="Genomic_DNA"/>
</dbReference>
<name>A0A8J2Q587_9HEXA</name>
<evidence type="ECO:0000313" key="2">
    <source>
        <dbReference type="Proteomes" id="UP000708208"/>
    </source>
</evidence>
<accession>A0A8J2Q587</accession>
<dbReference type="AlphaFoldDB" id="A0A8J2Q587"/>
<comment type="caution">
    <text evidence="1">The sequence shown here is derived from an EMBL/GenBank/DDBJ whole genome shotgun (WGS) entry which is preliminary data.</text>
</comment>